<name>A0A2M4CA59_9DIPT</name>
<protein>
    <submittedName>
        <fullName evidence="2">Putative secreted protein</fullName>
    </submittedName>
</protein>
<feature type="compositionally biased region" description="Low complexity" evidence="1">
    <location>
        <begin position="68"/>
        <end position="77"/>
    </location>
</feature>
<feature type="region of interest" description="Disordered" evidence="1">
    <location>
        <begin position="47"/>
        <end position="88"/>
    </location>
</feature>
<dbReference type="EMBL" id="GGFJ01013066">
    <property type="protein sequence ID" value="MBW62207.1"/>
    <property type="molecule type" value="Transcribed_RNA"/>
</dbReference>
<evidence type="ECO:0000313" key="2">
    <source>
        <dbReference type="EMBL" id="MBW62207.1"/>
    </source>
</evidence>
<organism evidence="2">
    <name type="scientific">Anopheles marajoara</name>
    <dbReference type="NCBI Taxonomy" id="58244"/>
    <lineage>
        <taxon>Eukaryota</taxon>
        <taxon>Metazoa</taxon>
        <taxon>Ecdysozoa</taxon>
        <taxon>Arthropoda</taxon>
        <taxon>Hexapoda</taxon>
        <taxon>Insecta</taxon>
        <taxon>Pterygota</taxon>
        <taxon>Neoptera</taxon>
        <taxon>Endopterygota</taxon>
        <taxon>Diptera</taxon>
        <taxon>Nematocera</taxon>
        <taxon>Culicoidea</taxon>
        <taxon>Culicidae</taxon>
        <taxon>Anophelinae</taxon>
        <taxon>Anopheles</taxon>
    </lineage>
</organism>
<evidence type="ECO:0000256" key="1">
    <source>
        <dbReference type="SAM" id="MobiDB-lite"/>
    </source>
</evidence>
<reference evidence="2" key="1">
    <citation type="submission" date="2018-01" db="EMBL/GenBank/DDBJ databases">
        <title>An insight into the sialome of Amazonian anophelines.</title>
        <authorList>
            <person name="Ribeiro J.M."/>
            <person name="Scarpassa V."/>
            <person name="Calvo E."/>
        </authorList>
    </citation>
    <scope>NUCLEOTIDE SEQUENCE</scope>
    <source>
        <tissue evidence="2">Salivary glands</tissue>
    </source>
</reference>
<dbReference type="AlphaFoldDB" id="A0A2M4CA59"/>
<proteinExistence type="predicted"/>
<sequence length="88" mass="9635">MWARFDVSLRVVGLASRVWRGFFVAVCIVCARGRVVSCCVCEKRPVGVQSHGRTHTHTDSGQQEGDSRSNNRSGSSEQHADSSLGSER</sequence>
<accession>A0A2M4CA59</accession>